<gene>
    <name evidence="17" type="ORF">QFZ53_001836</name>
</gene>
<evidence type="ECO:0000256" key="9">
    <source>
        <dbReference type="ARBA" id="ARBA00023125"/>
    </source>
</evidence>
<evidence type="ECO:0000256" key="7">
    <source>
        <dbReference type="ARBA" id="ARBA00022801"/>
    </source>
</evidence>
<keyword evidence="12" id="KW-0511">Multifunctional enzyme</keyword>
<evidence type="ECO:0000256" key="11">
    <source>
        <dbReference type="ARBA" id="ARBA00023239"/>
    </source>
</evidence>
<keyword evidence="10" id="KW-0234">DNA repair</keyword>
<dbReference type="PROSITE" id="PS51066">
    <property type="entry name" value="ZF_FPG_2"/>
    <property type="match status" value="1"/>
</dbReference>
<dbReference type="AlphaFoldDB" id="A0AAW8EW02"/>
<dbReference type="SUPFAM" id="SSF46946">
    <property type="entry name" value="S13-like H2TH domain"/>
    <property type="match status" value="1"/>
</dbReference>
<evidence type="ECO:0000256" key="2">
    <source>
        <dbReference type="ARBA" id="ARBA00001947"/>
    </source>
</evidence>
<dbReference type="Pfam" id="PF06827">
    <property type="entry name" value="zf-FPG_IleRS"/>
    <property type="match status" value="1"/>
</dbReference>
<keyword evidence="13 17" id="KW-0326">Glycosidase</keyword>
<dbReference type="InterPro" id="IPR015886">
    <property type="entry name" value="H2TH_FPG"/>
</dbReference>
<keyword evidence="6 14" id="KW-0863">Zinc-finger</keyword>
<protein>
    <submittedName>
        <fullName evidence="17">Formamidopyrimidine-DNA glycosylase</fullName>
        <ecNumber evidence="17">3.2.2.23</ecNumber>
        <ecNumber evidence="17">4.2.99.18</ecNumber>
    </submittedName>
</protein>
<dbReference type="GO" id="GO:0003684">
    <property type="term" value="F:damaged DNA binding"/>
    <property type="evidence" value="ECO:0007669"/>
    <property type="project" value="InterPro"/>
</dbReference>
<dbReference type="PANTHER" id="PTHR22993">
    <property type="entry name" value="FORMAMIDOPYRIMIDINE-DNA GLYCOSYLASE"/>
    <property type="match status" value="1"/>
</dbReference>
<dbReference type="InterPro" id="IPR010979">
    <property type="entry name" value="Ribosomal_uS13-like_H2TH"/>
</dbReference>
<evidence type="ECO:0000256" key="3">
    <source>
        <dbReference type="ARBA" id="ARBA00009409"/>
    </source>
</evidence>
<dbReference type="SMART" id="SM01232">
    <property type="entry name" value="H2TH"/>
    <property type="match status" value="1"/>
</dbReference>
<dbReference type="GO" id="GO:0034039">
    <property type="term" value="F:8-oxo-7,8-dihydroguanine DNA N-glycosylase activity"/>
    <property type="evidence" value="ECO:0007669"/>
    <property type="project" value="TreeGrafter"/>
</dbReference>
<evidence type="ECO:0000259" key="16">
    <source>
        <dbReference type="PROSITE" id="PS51068"/>
    </source>
</evidence>
<comment type="similarity">
    <text evidence="3">Belongs to the FPG family.</text>
</comment>
<dbReference type="Pfam" id="PF01149">
    <property type="entry name" value="Fapy_DNA_glyco"/>
    <property type="match status" value="1"/>
</dbReference>
<comment type="cofactor">
    <cofactor evidence="2">
        <name>Zn(2+)</name>
        <dbReference type="ChEBI" id="CHEBI:29105"/>
    </cofactor>
</comment>
<evidence type="ECO:0000256" key="8">
    <source>
        <dbReference type="ARBA" id="ARBA00022833"/>
    </source>
</evidence>
<dbReference type="PANTHER" id="PTHR22993:SF9">
    <property type="entry name" value="FORMAMIDOPYRIMIDINE-DNA GLYCOSYLASE"/>
    <property type="match status" value="1"/>
</dbReference>
<dbReference type="InterPro" id="IPR012319">
    <property type="entry name" value="FPG_cat"/>
</dbReference>
<proteinExistence type="inferred from homology"/>
<evidence type="ECO:0000256" key="14">
    <source>
        <dbReference type="PROSITE-ProRule" id="PRU00391"/>
    </source>
</evidence>
<keyword evidence="11 17" id="KW-0456">Lyase</keyword>
<evidence type="ECO:0000313" key="17">
    <source>
        <dbReference type="EMBL" id="MDQ0647640.1"/>
    </source>
</evidence>
<dbReference type="GO" id="GO:0140078">
    <property type="term" value="F:class I DNA-(apurinic or apyrimidinic site) endonuclease activity"/>
    <property type="evidence" value="ECO:0007669"/>
    <property type="project" value="UniProtKB-EC"/>
</dbReference>
<evidence type="ECO:0000256" key="6">
    <source>
        <dbReference type="ARBA" id="ARBA00022771"/>
    </source>
</evidence>
<dbReference type="EC" id="4.2.99.18" evidence="17"/>
<dbReference type="InterPro" id="IPR000214">
    <property type="entry name" value="Znf_DNA_glyclase/AP_lyase"/>
</dbReference>
<dbReference type="RefSeq" id="WP_307295605.1">
    <property type="nucleotide sequence ID" value="NZ_JAUSXV010000001.1"/>
</dbReference>
<dbReference type="Pfam" id="PF06831">
    <property type="entry name" value="H2TH"/>
    <property type="match status" value="1"/>
</dbReference>
<keyword evidence="7 17" id="KW-0378">Hydrolase</keyword>
<keyword evidence="4" id="KW-0479">Metal-binding</keyword>
<accession>A0AAW8EW02</accession>
<evidence type="ECO:0000259" key="15">
    <source>
        <dbReference type="PROSITE" id="PS51066"/>
    </source>
</evidence>
<keyword evidence="5" id="KW-0227">DNA damage</keyword>
<dbReference type="Gene3D" id="1.10.8.50">
    <property type="match status" value="1"/>
</dbReference>
<evidence type="ECO:0000256" key="4">
    <source>
        <dbReference type="ARBA" id="ARBA00022723"/>
    </source>
</evidence>
<dbReference type="GO" id="GO:0008270">
    <property type="term" value="F:zinc ion binding"/>
    <property type="evidence" value="ECO:0007669"/>
    <property type="project" value="UniProtKB-KW"/>
</dbReference>
<keyword evidence="8" id="KW-0862">Zinc</keyword>
<dbReference type="Gene3D" id="3.20.190.10">
    <property type="entry name" value="MutM-like, N-terminal"/>
    <property type="match status" value="1"/>
</dbReference>
<dbReference type="Proteomes" id="UP001244427">
    <property type="component" value="Unassembled WGS sequence"/>
</dbReference>
<keyword evidence="18" id="KW-1185">Reference proteome</keyword>
<dbReference type="EC" id="3.2.2.23" evidence="17"/>
<evidence type="ECO:0000313" key="18">
    <source>
        <dbReference type="Proteomes" id="UP001244427"/>
    </source>
</evidence>
<feature type="domain" description="Formamidopyrimidine-DNA glycosylase catalytic" evidence="16">
    <location>
        <begin position="2"/>
        <end position="115"/>
    </location>
</feature>
<evidence type="ECO:0000256" key="1">
    <source>
        <dbReference type="ARBA" id="ARBA00001668"/>
    </source>
</evidence>
<keyword evidence="9" id="KW-0238">DNA-binding</keyword>
<organism evidence="17 18">
    <name type="scientific">Microbacterium natoriense</name>
    <dbReference type="NCBI Taxonomy" id="284570"/>
    <lineage>
        <taxon>Bacteria</taxon>
        <taxon>Bacillati</taxon>
        <taxon>Actinomycetota</taxon>
        <taxon>Actinomycetes</taxon>
        <taxon>Micrococcales</taxon>
        <taxon>Microbacteriaceae</taxon>
        <taxon>Microbacterium</taxon>
    </lineage>
</organism>
<dbReference type="GO" id="GO:0006284">
    <property type="term" value="P:base-excision repair"/>
    <property type="evidence" value="ECO:0007669"/>
    <property type="project" value="InterPro"/>
</dbReference>
<evidence type="ECO:0000256" key="5">
    <source>
        <dbReference type="ARBA" id="ARBA00022763"/>
    </source>
</evidence>
<dbReference type="PROSITE" id="PS51068">
    <property type="entry name" value="FPG_CAT"/>
    <property type="match status" value="1"/>
</dbReference>
<dbReference type="InterPro" id="IPR035937">
    <property type="entry name" value="FPG_N"/>
</dbReference>
<comment type="caution">
    <text evidence="17">The sequence shown here is derived from an EMBL/GenBank/DDBJ whole genome shotgun (WGS) entry which is preliminary data.</text>
</comment>
<evidence type="ECO:0000256" key="12">
    <source>
        <dbReference type="ARBA" id="ARBA00023268"/>
    </source>
</evidence>
<evidence type="ECO:0000256" key="13">
    <source>
        <dbReference type="ARBA" id="ARBA00023295"/>
    </source>
</evidence>
<evidence type="ECO:0000256" key="10">
    <source>
        <dbReference type="ARBA" id="ARBA00023204"/>
    </source>
</evidence>
<dbReference type="InterPro" id="IPR010663">
    <property type="entry name" value="Znf_FPG/IleRS"/>
</dbReference>
<feature type="domain" description="FPG-type" evidence="15">
    <location>
        <begin position="235"/>
        <end position="269"/>
    </location>
</feature>
<sequence>MPESPEVQALVEFLDERVEGRVIDELEVAEFRIVKTRDRPPVSVVGARVAGVRRFGKHIGFETTAGWLMIGFGRNGWIRWQEAGGPPNDQPVPEVARIVLDDGAVMRIVETGDFLAVTASVVDLPTDVAGIAALGPDPLSPDFSRDDLERALGMRRKQIKALLQEQTSLAGIGNAYSDEILHRAKLLPAAHAAVLDSNERERLFHATVDIMRGAVADRRGLPPDRLKQAKVEAMAIHGRGGSPCPVCGTTIVDLVFGGASAQMCPHCQAEQPRE</sequence>
<reference evidence="17 18" key="1">
    <citation type="submission" date="2023-07" db="EMBL/GenBank/DDBJ databases">
        <title>Comparative genomics of wheat-associated soil bacteria to identify genetic determinants of phenazine resistance.</title>
        <authorList>
            <person name="Mouncey N."/>
        </authorList>
    </citation>
    <scope>NUCLEOTIDE SEQUENCE [LARGE SCALE GENOMIC DNA]</scope>
    <source>
        <strain evidence="17 18">W4I9-1</strain>
    </source>
</reference>
<dbReference type="SUPFAM" id="SSF57716">
    <property type="entry name" value="Glucocorticoid receptor-like (DNA-binding domain)"/>
    <property type="match status" value="1"/>
</dbReference>
<comment type="catalytic activity">
    <reaction evidence="1">
        <text>Hydrolysis of DNA containing ring-opened 7-methylguanine residues, releasing 2,6-diamino-4-hydroxy-5-(N-methyl)formamidopyrimidine.</text>
        <dbReference type="EC" id="3.2.2.23"/>
    </reaction>
</comment>
<dbReference type="SMART" id="SM00898">
    <property type="entry name" value="Fapy_DNA_glyco"/>
    <property type="match status" value="1"/>
</dbReference>
<dbReference type="EMBL" id="JAUSXV010000001">
    <property type="protein sequence ID" value="MDQ0647640.1"/>
    <property type="molecule type" value="Genomic_DNA"/>
</dbReference>
<dbReference type="SUPFAM" id="SSF81624">
    <property type="entry name" value="N-terminal domain of MutM-like DNA repair proteins"/>
    <property type="match status" value="1"/>
</dbReference>
<name>A0AAW8EW02_9MICO</name>